<dbReference type="NCBIfam" id="NF001933">
    <property type="entry name" value="PRK00711.1"/>
    <property type="match status" value="1"/>
</dbReference>
<comment type="caution">
    <text evidence="4">The sequence shown here is derived from an EMBL/GenBank/DDBJ whole genome shotgun (WGS) entry which is preliminary data.</text>
</comment>
<sequence length="421" mass="45534">MEVLVIGAGLAGVTSAWYLAQAGCRVTVIDRRPSPGMETSFANGGQISVSHPEPWANPAAPATVLRWLGRSDAPLLFRWRADAAQWRWAFSFLRECLPGRTARNTAAIANLAVYSRNELRALREATGIEYEAGTGGILHLFETRRELAHLPAKLHQLEKLGIHGRILDPDEAICVEPALAGLRPRLAGVLHGLDDETGNAHLFCTELAKRAEAAGVRFCLNSILQSFDTINGRITGVRVLDSARRAGVLRADAVVLAAGSYSPEIARPLGIRLPIYPVKGYSITAPILDPDRAPRLSLTDESRRIVCSRLGNHLRVAGTAELNGYNLEPNPARSAAIVKWIEDHLPGAADLGQAEHWCGLRPATPSNVPLIGRTRVDNLFLNTGHGTLGWTLACGSGQALSDIVTGRQPRPDFPFLLDKGR</sequence>
<dbReference type="Gene3D" id="3.30.9.10">
    <property type="entry name" value="D-Amino Acid Oxidase, subunit A, domain 2"/>
    <property type="match status" value="1"/>
</dbReference>
<reference evidence="5" key="1">
    <citation type="journal article" date="2019" name="Int. J. Syst. Evol. Microbiol.">
        <title>The Global Catalogue of Microorganisms (GCM) 10K type strain sequencing project: providing services to taxonomists for standard genome sequencing and annotation.</title>
        <authorList>
            <consortium name="The Broad Institute Genomics Platform"/>
            <consortium name="The Broad Institute Genome Sequencing Center for Infectious Disease"/>
            <person name="Wu L."/>
            <person name="Ma J."/>
        </authorList>
    </citation>
    <scope>NUCLEOTIDE SEQUENCE [LARGE SCALE GENOMIC DNA]</scope>
    <source>
        <strain evidence="5">NBRC 102407</strain>
    </source>
</reference>
<gene>
    <name evidence="4" type="primary">dadA_1</name>
    <name evidence="4" type="ORF">GCM10007933_19260</name>
</gene>
<dbReference type="SUPFAM" id="SSF54373">
    <property type="entry name" value="FAD-linked reductases, C-terminal domain"/>
    <property type="match status" value="1"/>
</dbReference>
<organism evidence="4 5">
    <name type="scientific">Zoogloea oryzae</name>
    <dbReference type="NCBI Taxonomy" id="310767"/>
    <lineage>
        <taxon>Bacteria</taxon>
        <taxon>Pseudomonadati</taxon>
        <taxon>Pseudomonadota</taxon>
        <taxon>Betaproteobacteria</taxon>
        <taxon>Rhodocyclales</taxon>
        <taxon>Zoogloeaceae</taxon>
        <taxon>Zoogloea</taxon>
    </lineage>
</organism>
<dbReference type="PANTHER" id="PTHR13847">
    <property type="entry name" value="SARCOSINE DEHYDROGENASE-RELATED"/>
    <property type="match status" value="1"/>
</dbReference>
<comment type="similarity">
    <text evidence="1">Belongs to the DadA oxidoreductase family.</text>
</comment>
<dbReference type="InterPro" id="IPR006076">
    <property type="entry name" value="FAD-dep_OxRdtase"/>
</dbReference>
<dbReference type="RefSeq" id="WP_284187777.1">
    <property type="nucleotide sequence ID" value="NZ_BSPX01000025.1"/>
</dbReference>
<protein>
    <submittedName>
        <fullName evidence="4">D-amino acid dehydrogenase small subunit</fullName>
    </submittedName>
</protein>
<proteinExistence type="inferred from homology"/>
<keyword evidence="2" id="KW-0560">Oxidoreductase</keyword>
<feature type="domain" description="FAD dependent oxidoreductase" evidence="3">
    <location>
        <begin position="3"/>
        <end position="402"/>
    </location>
</feature>
<dbReference type="EMBL" id="BSPX01000025">
    <property type="protein sequence ID" value="GLT22466.1"/>
    <property type="molecule type" value="Genomic_DNA"/>
</dbReference>
<dbReference type="SUPFAM" id="SSF51905">
    <property type="entry name" value="FAD/NAD(P)-binding domain"/>
    <property type="match status" value="1"/>
</dbReference>
<evidence type="ECO:0000313" key="5">
    <source>
        <dbReference type="Proteomes" id="UP001157167"/>
    </source>
</evidence>
<accession>A0ABQ6FC42</accession>
<evidence type="ECO:0000256" key="2">
    <source>
        <dbReference type="ARBA" id="ARBA00023002"/>
    </source>
</evidence>
<evidence type="ECO:0000313" key="4">
    <source>
        <dbReference type="EMBL" id="GLT22466.1"/>
    </source>
</evidence>
<dbReference type="Proteomes" id="UP001157167">
    <property type="component" value="Unassembled WGS sequence"/>
</dbReference>
<evidence type="ECO:0000256" key="1">
    <source>
        <dbReference type="ARBA" id="ARBA00009410"/>
    </source>
</evidence>
<dbReference type="InterPro" id="IPR036188">
    <property type="entry name" value="FAD/NAD-bd_sf"/>
</dbReference>
<evidence type="ECO:0000259" key="3">
    <source>
        <dbReference type="Pfam" id="PF01266"/>
    </source>
</evidence>
<dbReference type="Pfam" id="PF01266">
    <property type="entry name" value="DAO"/>
    <property type="match status" value="1"/>
</dbReference>
<name>A0ABQ6FC42_9RHOO</name>
<dbReference type="Gene3D" id="3.50.50.60">
    <property type="entry name" value="FAD/NAD(P)-binding domain"/>
    <property type="match status" value="2"/>
</dbReference>
<dbReference type="PANTHER" id="PTHR13847:SF280">
    <property type="entry name" value="D-AMINO ACID DEHYDROGENASE"/>
    <property type="match status" value="1"/>
</dbReference>
<keyword evidence="5" id="KW-1185">Reference proteome</keyword>